<dbReference type="EMBL" id="JAEAOA010001453">
    <property type="protein sequence ID" value="KAK3612547.1"/>
    <property type="molecule type" value="Genomic_DNA"/>
</dbReference>
<sequence>MDDFGSSSGGFSSSDAAGFTTDAGGCSAFTSSDTGGISSSCGGVSDSGPFMTSNWDSGLGVSDHVQCNFTGDNAYYDACFQNSMQNENVRAYPNHLQMDSSQSTHPILVMPSAPYSSTATYGFVDGRFNMGGHVNCYEKNSTCNQTKAREMMLLRSEIAQLQIILASSKADENKKAAIRAKISDLTARMEGKGNMTGQCNIGLGNYQNHVTAVTRHKQPAAFHLHPTSAGVDMQDMQKFQSNSCILGIIMVVIMCTIIAVTIGVVFTIGSK</sequence>
<name>A0AAE0TL91_9BIVA</name>
<reference evidence="2" key="1">
    <citation type="journal article" date="2021" name="Genome Biol. Evol.">
        <title>A High-Quality Reference Genome for a Parasitic Bivalve with Doubly Uniparental Inheritance (Bivalvia: Unionida).</title>
        <authorList>
            <person name="Smith C.H."/>
        </authorList>
    </citation>
    <scope>NUCLEOTIDE SEQUENCE</scope>
    <source>
        <strain evidence="2">CHS0354</strain>
    </source>
</reference>
<comment type="caution">
    <text evidence="2">The sequence shown here is derived from an EMBL/GenBank/DDBJ whole genome shotgun (WGS) entry which is preliminary data.</text>
</comment>
<accession>A0AAE0TL91</accession>
<feature type="transmembrane region" description="Helical" evidence="1">
    <location>
        <begin position="245"/>
        <end position="268"/>
    </location>
</feature>
<reference evidence="2" key="2">
    <citation type="journal article" date="2021" name="Genome Biol. Evol.">
        <title>Developing a high-quality reference genome for a parasitic bivalve with doubly uniparental inheritance (Bivalvia: Unionida).</title>
        <authorList>
            <person name="Smith C.H."/>
        </authorList>
    </citation>
    <scope>NUCLEOTIDE SEQUENCE</scope>
    <source>
        <strain evidence="2">CHS0354</strain>
        <tissue evidence="2">Mantle</tissue>
    </source>
</reference>
<keyword evidence="1" id="KW-0472">Membrane</keyword>
<keyword evidence="1" id="KW-0812">Transmembrane</keyword>
<proteinExistence type="predicted"/>
<dbReference type="AlphaFoldDB" id="A0AAE0TL91"/>
<gene>
    <name evidence="2" type="ORF">CHS0354_024533</name>
</gene>
<keyword evidence="3" id="KW-1185">Reference proteome</keyword>
<protein>
    <submittedName>
        <fullName evidence="2">Uncharacterized protein</fullName>
    </submittedName>
</protein>
<organism evidence="2 3">
    <name type="scientific">Potamilus streckersoni</name>
    <dbReference type="NCBI Taxonomy" id="2493646"/>
    <lineage>
        <taxon>Eukaryota</taxon>
        <taxon>Metazoa</taxon>
        <taxon>Spiralia</taxon>
        <taxon>Lophotrochozoa</taxon>
        <taxon>Mollusca</taxon>
        <taxon>Bivalvia</taxon>
        <taxon>Autobranchia</taxon>
        <taxon>Heteroconchia</taxon>
        <taxon>Palaeoheterodonta</taxon>
        <taxon>Unionida</taxon>
        <taxon>Unionoidea</taxon>
        <taxon>Unionidae</taxon>
        <taxon>Ambleminae</taxon>
        <taxon>Lampsilini</taxon>
        <taxon>Potamilus</taxon>
    </lineage>
</organism>
<reference evidence="2" key="3">
    <citation type="submission" date="2023-05" db="EMBL/GenBank/DDBJ databases">
        <authorList>
            <person name="Smith C.H."/>
        </authorList>
    </citation>
    <scope>NUCLEOTIDE SEQUENCE</scope>
    <source>
        <strain evidence="2">CHS0354</strain>
        <tissue evidence="2">Mantle</tissue>
    </source>
</reference>
<evidence type="ECO:0000313" key="2">
    <source>
        <dbReference type="EMBL" id="KAK3612547.1"/>
    </source>
</evidence>
<evidence type="ECO:0000313" key="3">
    <source>
        <dbReference type="Proteomes" id="UP001195483"/>
    </source>
</evidence>
<evidence type="ECO:0000256" key="1">
    <source>
        <dbReference type="SAM" id="Phobius"/>
    </source>
</evidence>
<keyword evidence="1" id="KW-1133">Transmembrane helix</keyword>
<dbReference type="Proteomes" id="UP001195483">
    <property type="component" value="Unassembled WGS sequence"/>
</dbReference>